<reference evidence="1 2" key="1">
    <citation type="submission" date="2019-12" db="EMBL/GenBank/DDBJ databases">
        <title>Genomic-based taxomic classification of the family Erythrobacteraceae.</title>
        <authorList>
            <person name="Xu L."/>
        </authorList>
    </citation>
    <scope>NUCLEOTIDE SEQUENCE [LARGE SCALE GENOMIC DNA]</scope>
    <source>
        <strain evidence="1 2">JCM 16677</strain>
    </source>
</reference>
<dbReference type="OrthoDB" id="7405484at2"/>
<gene>
    <name evidence="1" type="ORF">GRI94_13980</name>
</gene>
<name>A0A845AV26_9SPHN</name>
<proteinExistence type="predicted"/>
<keyword evidence="2" id="KW-1185">Reference proteome</keyword>
<organism evidence="1 2">
    <name type="scientific">Parerythrobacter jejuensis</name>
    <dbReference type="NCBI Taxonomy" id="795812"/>
    <lineage>
        <taxon>Bacteria</taxon>
        <taxon>Pseudomonadati</taxon>
        <taxon>Pseudomonadota</taxon>
        <taxon>Alphaproteobacteria</taxon>
        <taxon>Sphingomonadales</taxon>
        <taxon>Erythrobacteraceae</taxon>
        <taxon>Parerythrobacter</taxon>
    </lineage>
</organism>
<dbReference type="EMBL" id="WTYE01000001">
    <property type="protein sequence ID" value="MXP32935.1"/>
    <property type="molecule type" value="Genomic_DNA"/>
</dbReference>
<protein>
    <submittedName>
        <fullName evidence="1">DUF3617 family protein</fullName>
    </submittedName>
</protein>
<dbReference type="Pfam" id="PF12276">
    <property type="entry name" value="DUF3617"/>
    <property type="match status" value="1"/>
</dbReference>
<dbReference type="InterPro" id="IPR022061">
    <property type="entry name" value="DUF3617"/>
</dbReference>
<evidence type="ECO:0000313" key="1">
    <source>
        <dbReference type="EMBL" id="MXP32935.1"/>
    </source>
</evidence>
<evidence type="ECO:0000313" key="2">
    <source>
        <dbReference type="Proteomes" id="UP000446786"/>
    </source>
</evidence>
<accession>A0A845AV26</accession>
<comment type="caution">
    <text evidence="1">The sequence shown here is derived from an EMBL/GenBank/DDBJ whole genome shotgun (WGS) entry which is preliminary data.</text>
</comment>
<dbReference type="Proteomes" id="UP000446786">
    <property type="component" value="Unassembled WGS sequence"/>
</dbReference>
<sequence length="200" mass="21180">MNRVGRSLAMAGCALLVAGCEETPSLSTDQVLSEARDLDRPTPGLYASTTQLVEFNVPGLPPAQADRFREQLSGLEGEDQPYCLTKEEAKKGFEDMLKTIGEASNGMACGFAKFEVDAPRLVADLSCSGPVGAKADIGFAGETTSESLELDMDMTAEMAVIPGGSMEMRFKVKSQRIGDCSESQLAEARKRSEAAAAAAE</sequence>
<dbReference type="PROSITE" id="PS51257">
    <property type="entry name" value="PROKAR_LIPOPROTEIN"/>
    <property type="match status" value="1"/>
</dbReference>
<dbReference type="AlphaFoldDB" id="A0A845AV26"/>
<dbReference type="RefSeq" id="WP_160780225.1">
    <property type="nucleotide sequence ID" value="NZ_BAAAZF010000001.1"/>
</dbReference>